<proteinExistence type="predicted"/>
<feature type="region of interest" description="Disordered" evidence="1">
    <location>
        <begin position="83"/>
        <end position="104"/>
    </location>
</feature>
<dbReference type="EMBL" id="JAHDYR010000062">
    <property type="protein sequence ID" value="KAG9391121.1"/>
    <property type="molecule type" value="Genomic_DNA"/>
</dbReference>
<protein>
    <submittedName>
        <fullName evidence="2">Uncharacterized protein</fullName>
    </submittedName>
</protein>
<name>A0A8J6DZZ8_9EUKA</name>
<evidence type="ECO:0000313" key="2">
    <source>
        <dbReference type="EMBL" id="KAG9391121.1"/>
    </source>
</evidence>
<keyword evidence="3" id="KW-1185">Reference proteome</keyword>
<feature type="compositionally biased region" description="Polar residues" evidence="1">
    <location>
        <begin position="83"/>
        <end position="100"/>
    </location>
</feature>
<evidence type="ECO:0000313" key="3">
    <source>
        <dbReference type="Proteomes" id="UP000717585"/>
    </source>
</evidence>
<evidence type="ECO:0000256" key="1">
    <source>
        <dbReference type="SAM" id="MobiDB-lite"/>
    </source>
</evidence>
<feature type="region of interest" description="Disordered" evidence="1">
    <location>
        <begin position="1"/>
        <end position="45"/>
    </location>
</feature>
<dbReference type="AlphaFoldDB" id="A0A8J6DZZ8"/>
<accession>A0A8J6DZZ8</accession>
<comment type="caution">
    <text evidence="2">The sequence shown here is derived from an EMBL/GenBank/DDBJ whole genome shotgun (WGS) entry which is preliminary data.</text>
</comment>
<sequence>MEEPPADTVNKRFLPIPPPRADSIPQGPMLVPPTAENPKKDDSSAYSWVPLNSPLLKLSNGDYSDFATPPILKKAKTLSPSKITSAQIAPSPTPSVSGSEYNGFAGNEPINADTALDDPYLGDAIQVLNTFDPHDSEMSSSHVTSRLQKLTMIAWAGGDKIRLYLVHHDIFMILRELFTNNAGTTWAQSISNLLTRRNQAESVHIQILRTYAIMARGSTVAGNRAIEAGWLPVLIKLLDAPEVDLKLWGCHCMFVTMFNNTNLLSSPEEVLASKNTRVFKNMCLEFQQELEERRPKLEKIAKSSRWMTWSYNDANEIMKMMGWSYF</sequence>
<dbReference type="Proteomes" id="UP000717585">
    <property type="component" value="Unassembled WGS sequence"/>
</dbReference>
<gene>
    <name evidence="2" type="ORF">J8273_7395</name>
</gene>
<reference evidence="2" key="1">
    <citation type="submission" date="2021-05" db="EMBL/GenBank/DDBJ databases">
        <title>A free-living protist that lacks canonical eukaryotic 1 DNA replication and segregation systems.</title>
        <authorList>
            <person name="Salas-Leiva D.E."/>
            <person name="Tromer E.C."/>
            <person name="Curtis B.A."/>
            <person name="Jerlstrom-Hultqvist J."/>
            <person name="Kolisko M."/>
            <person name="Yi Z."/>
            <person name="Salas-Leiva J.S."/>
            <person name="Gallot-Lavallee L."/>
            <person name="Kops G.J.P.L."/>
            <person name="Archibald J.M."/>
            <person name="Simpson A.G.B."/>
            <person name="Roger A.J."/>
        </authorList>
    </citation>
    <scope>NUCLEOTIDE SEQUENCE</scope>
    <source>
        <strain evidence="2">BICM</strain>
    </source>
</reference>
<organism evidence="2 3">
    <name type="scientific">Carpediemonas membranifera</name>
    <dbReference type="NCBI Taxonomy" id="201153"/>
    <lineage>
        <taxon>Eukaryota</taxon>
        <taxon>Metamonada</taxon>
        <taxon>Carpediemonas-like organisms</taxon>
        <taxon>Carpediemonas</taxon>
    </lineage>
</organism>